<name>A0A0L6VFN0_9BASI</name>
<protein>
    <submittedName>
        <fullName evidence="2">Uncharacterized protein</fullName>
    </submittedName>
</protein>
<organism evidence="2 3">
    <name type="scientific">Puccinia sorghi</name>
    <dbReference type="NCBI Taxonomy" id="27349"/>
    <lineage>
        <taxon>Eukaryota</taxon>
        <taxon>Fungi</taxon>
        <taxon>Dikarya</taxon>
        <taxon>Basidiomycota</taxon>
        <taxon>Pucciniomycotina</taxon>
        <taxon>Pucciniomycetes</taxon>
        <taxon>Pucciniales</taxon>
        <taxon>Pucciniaceae</taxon>
        <taxon>Puccinia</taxon>
    </lineage>
</organism>
<sequence length="108" mass="12033">MAISKANRVPSKKVQKAADNAEAARNKATAKAAKEMVKAVEKAVSSTQFMWTEATLFELLAFIKMLKDENNKVSRQPGFTTFTKIVLQNKNSKEVFPLLAKLENNTLM</sequence>
<evidence type="ECO:0000313" key="3">
    <source>
        <dbReference type="Proteomes" id="UP000037035"/>
    </source>
</evidence>
<comment type="caution">
    <text evidence="2">The sequence shown here is derived from an EMBL/GenBank/DDBJ whole genome shotgun (WGS) entry which is preliminary data.</text>
</comment>
<accession>A0A0L6VFN0</accession>
<dbReference type="AlphaFoldDB" id="A0A0L6VFN0"/>
<feature type="region of interest" description="Disordered" evidence="1">
    <location>
        <begin position="1"/>
        <end position="28"/>
    </location>
</feature>
<gene>
    <name evidence="2" type="ORF">VP01_1697g3</name>
</gene>
<dbReference type="OrthoDB" id="2507825at2759"/>
<dbReference type="VEuPathDB" id="FungiDB:VP01_1697g3"/>
<keyword evidence="3" id="KW-1185">Reference proteome</keyword>
<reference evidence="2 3" key="1">
    <citation type="submission" date="2015-08" db="EMBL/GenBank/DDBJ databases">
        <title>Next Generation Sequencing and Analysis of the Genome of Puccinia sorghi L Schw, the Causal Agent of Maize Common Rust.</title>
        <authorList>
            <person name="Rochi L."/>
            <person name="Burguener G."/>
            <person name="Darino M."/>
            <person name="Turjanski A."/>
            <person name="Kreff E."/>
            <person name="Dieguez M.J."/>
            <person name="Sacco F."/>
        </authorList>
    </citation>
    <scope>NUCLEOTIDE SEQUENCE [LARGE SCALE GENOMIC DNA]</scope>
    <source>
        <strain evidence="2 3">RO10H11247</strain>
    </source>
</reference>
<dbReference type="Proteomes" id="UP000037035">
    <property type="component" value="Unassembled WGS sequence"/>
</dbReference>
<dbReference type="EMBL" id="LAVV01006500">
    <property type="protein sequence ID" value="KNZ59601.1"/>
    <property type="molecule type" value="Genomic_DNA"/>
</dbReference>
<proteinExistence type="predicted"/>
<evidence type="ECO:0000256" key="1">
    <source>
        <dbReference type="SAM" id="MobiDB-lite"/>
    </source>
</evidence>
<feature type="compositionally biased region" description="Low complexity" evidence="1">
    <location>
        <begin position="17"/>
        <end position="28"/>
    </location>
</feature>
<evidence type="ECO:0000313" key="2">
    <source>
        <dbReference type="EMBL" id="KNZ59601.1"/>
    </source>
</evidence>